<protein>
    <submittedName>
        <fullName evidence="1">Uncharacterized protein</fullName>
    </submittedName>
</protein>
<organism evidence="1 2">
    <name type="scientific">Palleronia marisminoris</name>
    <dbReference type="NCBI Taxonomy" id="315423"/>
    <lineage>
        <taxon>Bacteria</taxon>
        <taxon>Pseudomonadati</taxon>
        <taxon>Pseudomonadota</taxon>
        <taxon>Alphaproteobacteria</taxon>
        <taxon>Rhodobacterales</taxon>
        <taxon>Roseobacteraceae</taxon>
        <taxon>Palleronia</taxon>
    </lineage>
</organism>
<gene>
    <name evidence="1" type="ORF">PAM7066_03520</name>
</gene>
<dbReference type="Proteomes" id="UP000193870">
    <property type="component" value="Unassembled WGS sequence"/>
</dbReference>
<dbReference type="AlphaFoldDB" id="A0A1Y5TQ66"/>
<name>A0A1Y5TQ66_9RHOB</name>
<evidence type="ECO:0000313" key="1">
    <source>
        <dbReference type="EMBL" id="SLN69530.1"/>
    </source>
</evidence>
<dbReference type="EMBL" id="FWFV01000016">
    <property type="protein sequence ID" value="SLN69530.1"/>
    <property type="molecule type" value="Genomic_DNA"/>
</dbReference>
<evidence type="ECO:0000313" key="2">
    <source>
        <dbReference type="Proteomes" id="UP000193870"/>
    </source>
</evidence>
<keyword evidence="2" id="KW-1185">Reference proteome</keyword>
<reference evidence="1 2" key="1">
    <citation type="submission" date="2017-03" db="EMBL/GenBank/DDBJ databases">
        <authorList>
            <person name="Afonso C.L."/>
            <person name="Miller P.J."/>
            <person name="Scott M.A."/>
            <person name="Spackman E."/>
            <person name="Goraichik I."/>
            <person name="Dimitrov K.M."/>
            <person name="Suarez D.L."/>
            <person name="Swayne D.E."/>
        </authorList>
    </citation>
    <scope>NUCLEOTIDE SEQUENCE [LARGE SCALE GENOMIC DNA]</scope>
    <source>
        <strain evidence="1 2">CECT 7066</strain>
    </source>
</reference>
<accession>A0A1Y5TQ66</accession>
<proteinExistence type="predicted"/>
<dbReference type="RefSeq" id="WP_085855475.1">
    <property type="nucleotide sequence ID" value="NZ_FOPF01000017.1"/>
</dbReference>
<sequence>MALDSDSEETIFRFDVYSGGDDFPSSGQLIDTVYADRFRGSFADLEELYTAARRNALGLDKVIAE</sequence>